<comment type="caution">
    <text evidence="1">The sequence shown here is derived from an EMBL/GenBank/DDBJ whole genome shotgun (WGS) entry which is preliminary data.</text>
</comment>
<keyword evidence="2" id="KW-1185">Reference proteome</keyword>
<dbReference type="InterPro" id="IPR008764">
    <property type="entry name" value="Peptidase_U57"/>
</dbReference>
<dbReference type="RefSeq" id="WP_212904340.1">
    <property type="nucleotide sequence ID" value="NZ_BOPZ01000020.1"/>
</dbReference>
<dbReference type="Pfam" id="PF05582">
    <property type="entry name" value="Peptidase_U57"/>
    <property type="match status" value="1"/>
</dbReference>
<gene>
    <name evidence="1" type="ORF">CPJCM30710_23130</name>
</gene>
<proteinExistence type="predicted"/>
<organism evidence="1 2">
    <name type="scientific">Clostridium polyendosporum</name>
    <dbReference type="NCBI Taxonomy" id="69208"/>
    <lineage>
        <taxon>Bacteria</taxon>
        <taxon>Bacillati</taxon>
        <taxon>Bacillota</taxon>
        <taxon>Clostridia</taxon>
        <taxon>Eubacteriales</taxon>
        <taxon>Clostridiaceae</taxon>
        <taxon>Clostridium</taxon>
    </lineage>
</organism>
<evidence type="ECO:0000313" key="2">
    <source>
        <dbReference type="Proteomes" id="UP000679179"/>
    </source>
</evidence>
<reference evidence="1" key="1">
    <citation type="submission" date="2021-03" db="EMBL/GenBank/DDBJ databases">
        <title>Taxonomic study of Clostridium polyendosporum from meadow-gley soil under rice.</title>
        <authorList>
            <person name="Kobayashi H."/>
            <person name="Tanizawa Y."/>
            <person name="Yagura M."/>
        </authorList>
    </citation>
    <scope>NUCLEOTIDE SEQUENCE</scope>
    <source>
        <strain evidence="1">JCM 30710</strain>
    </source>
</reference>
<sequence length="292" mass="32940">MKVGDLVVRKSYGKDITFKIIDIREDNNEVFYVLKGINIRIIADAKIEDLEEVDDNFTGEKDKIFNARVNEAIKKVMLSRDLLGRNLQSRINKSAKIIPEKELVFGRPGKILHIDGDPQYLDACLKVYKQLNLNATGKSISEKEQPLQVVEIVKVVKPDIVVLTGHDGLIRNATNYLDLNNYRNSKYFIESVQNLRNYNSSYDELVIFAGACQSCYESILDAGANFASSPNRVLIHCLDPVFVCEKIAYTRIDQVVSITEVIENTITGIKGIGGLQTRGKYREGYPKSPYIV</sequence>
<protein>
    <submittedName>
        <fullName evidence="1">Sporulation peptidase YabG</fullName>
    </submittedName>
</protein>
<evidence type="ECO:0000313" key="1">
    <source>
        <dbReference type="EMBL" id="GIM29647.1"/>
    </source>
</evidence>
<dbReference type="AlphaFoldDB" id="A0A919S0M7"/>
<dbReference type="NCBIfam" id="TIGR02855">
    <property type="entry name" value="spore_yabG"/>
    <property type="match status" value="1"/>
</dbReference>
<dbReference type="EMBL" id="BOPZ01000020">
    <property type="protein sequence ID" value="GIM29647.1"/>
    <property type="molecule type" value="Genomic_DNA"/>
</dbReference>
<dbReference type="PIRSF" id="PIRSF011575">
    <property type="entry name" value="YabG"/>
    <property type="match status" value="1"/>
</dbReference>
<dbReference type="Proteomes" id="UP000679179">
    <property type="component" value="Unassembled WGS sequence"/>
</dbReference>
<accession>A0A919S0M7</accession>
<name>A0A919S0M7_9CLOT</name>